<reference evidence="4" key="1">
    <citation type="submission" date="2020-07" db="EMBL/GenBank/DDBJ databases">
        <title>Ethylene signaling mediates host invasion by parasitic plants.</title>
        <authorList>
            <person name="Yoshida S."/>
        </authorList>
    </citation>
    <scope>NUCLEOTIDE SEQUENCE</scope>
    <source>
        <strain evidence="4">Okayama</strain>
    </source>
</reference>
<dbReference type="Pfam" id="PF00445">
    <property type="entry name" value="Ribonuclease_T2"/>
    <property type="match status" value="2"/>
</dbReference>
<keyword evidence="2" id="KW-0255">Endonuclease</keyword>
<evidence type="ECO:0000256" key="3">
    <source>
        <dbReference type="RuleBase" id="RU004328"/>
    </source>
</evidence>
<evidence type="ECO:0000256" key="2">
    <source>
        <dbReference type="ARBA" id="ARBA00022759"/>
    </source>
</evidence>
<dbReference type="PANTHER" id="PTHR11240:SF22">
    <property type="entry name" value="RIBONUCLEASE T2"/>
    <property type="match status" value="1"/>
</dbReference>
<dbReference type="GO" id="GO:0005576">
    <property type="term" value="C:extracellular region"/>
    <property type="evidence" value="ECO:0007669"/>
    <property type="project" value="TreeGrafter"/>
</dbReference>
<gene>
    <name evidence="4" type="ORF">PHJA_002563000</name>
</gene>
<dbReference type="InterPro" id="IPR036430">
    <property type="entry name" value="RNase_T2-like_sf"/>
</dbReference>
<evidence type="ECO:0000313" key="4">
    <source>
        <dbReference type="EMBL" id="GFQ04191.1"/>
    </source>
</evidence>
<keyword evidence="5" id="KW-1185">Reference proteome</keyword>
<dbReference type="PANTHER" id="PTHR11240">
    <property type="entry name" value="RIBONUCLEASE T2"/>
    <property type="match status" value="1"/>
</dbReference>
<dbReference type="GO" id="GO:0006401">
    <property type="term" value="P:RNA catabolic process"/>
    <property type="evidence" value="ECO:0007669"/>
    <property type="project" value="TreeGrafter"/>
</dbReference>
<dbReference type="GO" id="GO:0003723">
    <property type="term" value="F:RNA binding"/>
    <property type="evidence" value="ECO:0007669"/>
    <property type="project" value="InterPro"/>
</dbReference>
<protein>
    <submittedName>
        <fullName evidence="4">Ribonuclease 2</fullName>
    </submittedName>
</protein>
<evidence type="ECO:0000256" key="1">
    <source>
        <dbReference type="ARBA" id="ARBA00007469"/>
    </source>
</evidence>
<dbReference type="SUPFAM" id="SSF55895">
    <property type="entry name" value="Ribonuclease Rh-like"/>
    <property type="match status" value="1"/>
</dbReference>
<organism evidence="4 5">
    <name type="scientific">Phtheirospermum japonicum</name>
    <dbReference type="NCBI Taxonomy" id="374723"/>
    <lineage>
        <taxon>Eukaryota</taxon>
        <taxon>Viridiplantae</taxon>
        <taxon>Streptophyta</taxon>
        <taxon>Embryophyta</taxon>
        <taxon>Tracheophyta</taxon>
        <taxon>Spermatophyta</taxon>
        <taxon>Magnoliopsida</taxon>
        <taxon>eudicotyledons</taxon>
        <taxon>Gunneridae</taxon>
        <taxon>Pentapetalae</taxon>
        <taxon>asterids</taxon>
        <taxon>lamiids</taxon>
        <taxon>Lamiales</taxon>
        <taxon>Orobanchaceae</taxon>
        <taxon>Orobanchaceae incertae sedis</taxon>
        <taxon>Phtheirospermum</taxon>
    </lineage>
</organism>
<dbReference type="Gene3D" id="3.90.730.10">
    <property type="entry name" value="Ribonuclease T2-like"/>
    <property type="match status" value="2"/>
</dbReference>
<accession>A0A830CWB0</accession>
<evidence type="ECO:0000313" key="5">
    <source>
        <dbReference type="Proteomes" id="UP000653305"/>
    </source>
</evidence>
<proteinExistence type="inferred from homology"/>
<comment type="similarity">
    <text evidence="1 3">Belongs to the RNase T2 family.</text>
</comment>
<dbReference type="GO" id="GO:0033897">
    <property type="term" value="F:ribonuclease T2 activity"/>
    <property type="evidence" value="ECO:0007669"/>
    <property type="project" value="InterPro"/>
</dbReference>
<dbReference type="AlphaFoldDB" id="A0A830CWB0"/>
<name>A0A830CWB0_9LAMI</name>
<sequence>MCADGLWPDYNDGTWPACCSGKRFDVKEISTLLSGLNKYWPSLSCDAPSNCHGGKGLFWEHEEVLRKAGYVASNSEKYPLRGIVSAIQNAYHATPELECSGDAVEELRLCFYKDFKVRPFGCVCFWFIEVYKVKMIIRILRIWVFWRRILLCLIMSG</sequence>
<dbReference type="EMBL" id="BMAC01000916">
    <property type="protein sequence ID" value="GFQ04191.1"/>
    <property type="molecule type" value="Genomic_DNA"/>
</dbReference>
<dbReference type="InterPro" id="IPR001568">
    <property type="entry name" value="RNase_T2-like"/>
</dbReference>
<keyword evidence="2" id="KW-0540">Nuclease</keyword>
<dbReference type="OrthoDB" id="435754at2759"/>
<comment type="caution">
    <text evidence="4">The sequence shown here is derived from an EMBL/GenBank/DDBJ whole genome shotgun (WGS) entry which is preliminary data.</text>
</comment>
<dbReference type="Proteomes" id="UP000653305">
    <property type="component" value="Unassembled WGS sequence"/>
</dbReference>
<keyword evidence="2" id="KW-0378">Hydrolase</keyword>